<reference evidence="7 8" key="2">
    <citation type="submission" date="2018-11" db="EMBL/GenBank/DDBJ databases">
        <authorList>
            <consortium name="Pathogen Informatics"/>
        </authorList>
    </citation>
    <scope>NUCLEOTIDE SEQUENCE [LARGE SCALE GENOMIC DNA]</scope>
    <source>
        <strain evidence="7 8">NST_G2</strain>
    </source>
</reference>
<feature type="modified residue" description="1-thioglycine" evidence="5">
    <location>
        <position position="95"/>
    </location>
</feature>
<evidence type="ECO:0000313" key="8">
    <source>
        <dbReference type="Proteomes" id="UP000275846"/>
    </source>
</evidence>
<dbReference type="OrthoDB" id="10248987at2759"/>
<dbReference type="GO" id="GO:0002098">
    <property type="term" value="P:tRNA wobble uridine modification"/>
    <property type="evidence" value="ECO:0007669"/>
    <property type="project" value="UniProtKB-UniRule"/>
</dbReference>
<dbReference type="CDD" id="cd01764">
    <property type="entry name" value="Ubl_Urm1"/>
    <property type="match status" value="1"/>
</dbReference>
<keyword evidence="1 5" id="KW-0963">Cytoplasm</keyword>
<evidence type="ECO:0000256" key="2">
    <source>
        <dbReference type="ARBA" id="ARBA00022499"/>
    </source>
</evidence>
<dbReference type="UniPathway" id="UPA00988"/>
<dbReference type="WBParaSite" id="SSLN_0001356801-mRNA-1">
    <property type="protein sequence ID" value="SSLN_0001356801-mRNA-1"/>
    <property type="gene ID" value="SSLN_0001356801"/>
</dbReference>
<feature type="cross-link" description="Glycyl lysine isopeptide (Gly-Lys) (interchain with K-? in acceptor proteins)" evidence="5">
    <location>
        <position position="95"/>
    </location>
</feature>
<protein>
    <recommendedName>
        <fullName evidence="5">Ubiquitin-related modifier 1 homolog</fullName>
    </recommendedName>
</protein>
<comment type="subcellular location">
    <subcellularLocation>
        <location evidence="5 6">Cytoplasm</location>
    </subcellularLocation>
</comment>
<dbReference type="GO" id="GO:0034227">
    <property type="term" value="P:tRNA thio-modification"/>
    <property type="evidence" value="ECO:0007669"/>
    <property type="project" value="UniProtKB-UniRule"/>
</dbReference>
<evidence type="ECO:0000256" key="5">
    <source>
        <dbReference type="HAMAP-Rule" id="MF_03048"/>
    </source>
</evidence>
<organism evidence="9">
    <name type="scientific">Schistocephalus solidus</name>
    <name type="common">Tapeworm</name>
    <dbReference type="NCBI Taxonomy" id="70667"/>
    <lineage>
        <taxon>Eukaryota</taxon>
        <taxon>Metazoa</taxon>
        <taxon>Spiralia</taxon>
        <taxon>Lophotrochozoa</taxon>
        <taxon>Platyhelminthes</taxon>
        <taxon>Cestoda</taxon>
        <taxon>Eucestoda</taxon>
        <taxon>Diphyllobothriidea</taxon>
        <taxon>Diphyllobothriidae</taxon>
        <taxon>Schistocephalus</taxon>
    </lineage>
</organism>
<evidence type="ECO:0000256" key="1">
    <source>
        <dbReference type="ARBA" id="ARBA00022490"/>
    </source>
</evidence>
<dbReference type="HAMAP" id="MF_03048">
    <property type="entry name" value="Urm1"/>
    <property type="match status" value="1"/>
</dbReference>
<keyword evidence="3 5" id="KW-0819">tRNA processing</keyword>
<reference evidence="9" key="1">
    <citation type="submission" date="2016-06" db="UniProtKB">
        <authorList>
            <consortium name="WormBaseParasite"/>
        </authorList>
    </citation>
    <scope>IDENTIFICATION</scope>
</reference>
<comment type="PTM">
    <text evidence="5">C-terminal thiocarboxylation occurs in 2 steps, it is first acyl-adenylated (-COAMP) via the hesA/moeB/thiF part of the MOCS3/UBA4 homolog, then thiocarboxylated (-COSH) via the rhodanese domain of the MOCS3/UBA4 homolog.</text>
</comment>
<comment type="similarity">
    <text evidence="5 6">Belongs to the URM1 family.</text>
</comment>
<dbReference type="Gene3D" id="3.10.20.30">
    <property type="match status" value="1"/>
</dbReference>
<dbReference type="PANTHER" id="PTHR14986">
    <property type="entry name" value="RURM1 PROTEIN"/>
    <property type="match status" value="1"/>
</dbReference>
<dbReference type="InterPro" id="IPR012675">
    <property type="entry name" value="Beta-grasp_dom_sf"/>
</dbReference>
<keyword evidence="4 5" id="KW-0833">Ubl conjugation pathway</keyword>
<evidence type="ECO:0000256" key="4">
    <source>
        <dbReference type="ARBA" id="ARBA00022786"/>
    </source>
</evidence>
<dbReference type="PIRSF" id="PIRSF037379">
    <property type="entry name" value="Ubiquitin-related_modifier_1"/>
    <property type="match status" value="1"/>
</dbReference>
<comment type="function">
    <text evidence="5">Acts as a sulfur carrier required for 2-thiolation of mcm(5)S(2)U at tRNA wobble positions of cytosolic tRNA(Lys), tRNA(Glu) and tRNA(Gln). Serves as sulfur donor in tRNA 2-thiolation reaction by being thiocarboxylated (-COSH) at its C-terminus by the MOCS3/UBA4 homolog. The sulfur is then transferred to tRNA to form 2-thiolation of mcm(5)S(2)U. Also acts as a ubiquitin-like protein (UBL) that is covalently conjugated via an isopeptide bond to lysine residues of target proteins. The thiocarboxylated form serves as substrate for conjugation and oxidative stress specifically induces the formation of UBL-protein conjugates.</text>
</comment>
<sequence>MKLAVEFGGGAELLFGNKKKHEVEIPSTVRSMGQLLPWIRDNMLTERPELFMQGNSIRPGILVLINDADWCLFNQDSYEIKDGDMISFISTLHGG</sequence>
<proteinExistence type="inferred from homology"/>
<dbReference type="Proteomes" id="UP000275846">
    <property type="component" value="Unassembled WGS sequence"/>
</dbReference>
<keyword evidence="2 5" id="KW-1017">Isopeptide bond</keyword>
<gene>
    <name evidence="7" type="ORF">SSLN_LOCUS13067</name>
</gene>
<dbReference type="EMBL" id="UYSU01037773">
    <property type="protein sequence ID" value="VDL99452.1"/>
    <property type="molecule type" value="Genomic_DNA"/>
</dbReference>
<dbReference type="STRING" id="70667.A0A183T9B9"/>
<dbReference type="InterPro" id="IPR016155">
    <property type="entry name" value="Mopterin_synth/thiamin_S_b"/>
</dbReference>
<comment type="pathway">
    <text evidence="5 6">tRNA modification; 5-methoxycarbonylmethyl-2-thiouridine-tRNA biosynthesis.</text>
</comment>
<evidence type="ECO:0000313" key="9">
    <source>
        <dbReference type="WBParaSite" id="SSLN_0001356801-mRNA-1"/>
    </source>
</evidence>
<keyword evidence="8" id="KW-1185">Reference proteome</keyword>
<dbReference type="SUPFAM" id="SSF54285">
    <property type="entry name" value="MoaD/ThiS"/>
    <property type="match status" value="1"/>
</dbReference>
<dbReference type="Pfam" id="PF09138">
    <property type="entry name" value="Urm1"/>
    <property type="match status" value="1"/>
</dbReference>
<evidence type="ECO:0000256" key="6">
    <source>
        <dbReference type="RuleBase" id="RU361182"/>
    </source>
</evidence>
<name>A0A183T9B9_SCHSO</name>
<evidence type="ECO:0000256" key="3">
    <source>
        <dbReference type="ARBA" id="ARBA00022694"/>
    </source>
</evidence>
<dbReference type="GO" id="GO:0005829">
    <property type="term" value="C:cytosol"/>
    <property type="evidence" value="ECO:0007669"/>
    <property type="project" value="UniProtKB-UniRule"/>
</dbReference>
<dbReference type="GO" id="GO:0032447">
    <property type="term" value="P:protein urmylation"/>
    <property type="evidence" value="ECO:0007669"/>
    <property type="project" value="UniProtKB-UniRule"/>
</dbReference>
<dbReference type="InterPro" id="IPR015221">
    <property type="entry name" value="Urm1"/>
</dbReference>
<accession>A0A183T9B9</accession>
<evidence type="ECO:0000313" key="7">
    <source>
        <dbReference type="EMBL" id="VDL99452.1"/>
    </source>
</evidence>
<dbReference type="AlphaFoldDB" id="A0A183T9B9"/>